<dbReference type="SMART" id="SM00471">
    <property type="entry name" value="HDc"/>
    <property type="match status" value="1"/>
</dbReference>
<evidence type="ECO:0000259" key="1">
    <source>
        <dbReference type="SMART" id="SM00471"/>
    </source>
</evidence>
<dbReference type="PANTHER" id="PTHR33594:SF1">
    <property type="entry name" value="HD_PDEASE DOMAIN-CONTAINING PROTEIN"/>
    <property type="match status" value="1"/>
</dbReference>
<gene>
    <name evidence="2" type="ORF">SELMODRAFT_231418</name>
</gene>
<organism evidence="3">
    <name type="scientific">Selaginella moellendorffii</name>
    <name type="common">Spikemoss</name>
    <dbReference type="NCBI Taxonomy" id="88036"/>
    <lineage>
        <taxon>Eukaryota</taxon>
        <taxon>Viridiplantae</taxon>
        <taxon>Streptophyta</taxon>
        <taxon>Embryophyta</taxon>
        <taxon>Tracheophyta</taxon>
        <taxon>Lycopodiopsida</taxon>
        <taxon>Selaginellales</taxon>
        <taxon>Selaginellaceae</taxon>
        <taxon>Selaginella</taxon>
    </lineage>
</organism>
<dbReference type="OMA" id="YDNSHDY"/>
<dbReference type="InterPro" id="IPR006674">
    <property type="entry name" value="HD_domain"/>
</dbReference>
<dbReference type="Gramene" id="EFJ28879">
    <property type="protein sequence ID" value="EFJ28879"/>
    <property type="gene ID" value="SELMODRAFT_231418"/>
</dbReference>
<dbReference type="HOGENOM" id="CLU_036524_2_2_1"/>
<dbReference type="Gene3D" id="1.10.472.50">
    <property type="entry name" value="HD-domain/PDEase-like"/>
    <property type="match status" value="1"/>
</dbReference>
<dbReference type="KEGG" id="smo:SELMODRAFT_231418"/>
<feature type="domain" description="HD/PDEase" evidence="1">
    <location>
        <begin position="18"/>
        <end position="136"/>
    </location>
</feature>
<protein>
    <recommendedName>
        <fullName evidence="1">HD/PDEase domain-containing protein</fullName>
    </recommendedName>
</protein>
<evidence type="ECO:0000313" key="3">
    <source>
        <dbReference type="Proteomes" id="UP000001514"/>
    </source>
</evidence>
<dbReference type="OrthoDB" id="16547at2759"/>
<dbReference type="eggNOG" id="ENOG502QSR7">
    <property type="taxonomic scope" value="Eukaryota"/>
</dbReference>
<accession>D8RFK0</accession>
<proteinExistence type="predicted"/>
<dbReference type="CDD" id="cd00077">
    <property type="entry name" value="HDc"/>
    <property type="match status" value="1"/>
</dbReference>
<keyword evidence="3" id="KW-1185">Reference proteome</keyword>
<dbReference type="AlphaFoldDB" id="D8RFK0"/>
<evidence type="ECO:0000313" key="2">
    <source>
        <dbReference type="EMBL" id="EFJ28879.1"/>
    </source>
</evidence>
<dbReference type="Pfam" id="PF01966">
    <property type="entry name" value="HD"/>
    <property type="match status" value="1"/>
</dbReference>
<sequence length="218" mass="24746">MAHSSAERFVREIMSKNDASHDSSHVIRVRNLALELAKEEGLTSDSSLSVIELAALLHDVDDHKYVESSEQNRAKEFLDNEGFDNDTKHRVLSIIKSMGFKEQLANGAVGQSPELAVVQDADRLDAIGAIGIARCFTYGGSRNHILHDASILPVLDGMTKEEYTRKDRRHTMINHFYEKLLKLKDLMKTEAGRNRAEKRHEFMEAYLAEFLQEWEGFA</sequence>
<dbReference type="STRING" id="88036.D8RFK0"/>
<dbReference type="PANTHER" id="PTHR33594">
    <property type="entry name" value="SUPERFAMILY HYDROLASE, PUTATIVE (AFU_ORTHOLOGUE AFUA_1G03035)-RELATED"/>
    <property type="match status" value="1"/>
</dbReference>
<dbReference type="InParanoid" id="D8RFK0"/>
<dbReference type="InterPro" id="IPR003607">
    <property type="entry name" value="HD/PDEase_dom"/>
</dbReference>
<dbReference type="SUPFAM" id="SSF109604">
    <property type="entry name" value="HD-domain/PDEase-like"/>
    <property type="match status" value="1"/>
</dbReference>
<dbReference type="FunCoup" id="D8RFK0">
    <property type="interactions" value="154"/>
</dbReference>
<dbReference type="Proteomes" id="UP000001514">
    <property type="component" value="Unassembled WGS sequence"/>
</dbReference>
<dbReference type="Gene3D" id="1.20.58.1910">
    <property type="match status" value="1"/>
</dbReference>
<dbReference type="EMBL" id="GL377578">
    <property type="protein sequence ID" value="EFJ28879.1"/>
    <property type="molecule type" value="Genomic_DNA"/>
</dbReference>
<name>D8RFK0_SELML</name>
<reference evidence="2 3" key="1">
    <citation type="journal article" date="2011" name="Science">
        <title>The Selaginella genome identifies genetic changes associated with the evolution of vascular plants.</title>
        <authorList>
            <person name="Banks J.A."/>
            <person name="Nishiyama T."/>
            <person name="Hasebe M."/>
            <person name="Bowman J.L."/>
            <person name="Gribskov M."/>
            <person name="dePamphilis C."/>
            <person name="Albert V.A."/>
            <person name="Aono N."/>
            <person name="Aoyama T."/>
            <person name="Ambrose B.A."/>
            <person name="Ashton N.W."/>
            <person name="Axtell M.J."/>
            <person name="Barker E."/>
            <person name="Barker M.S."/>
            <person name="Bennetzen J.L."/>
            <person name="Bonawitz N.D."/>
            <person name="Chapple C."/>
            <person name="Cheng C."/>
            <person name="Correa L.G."/>
            <person name="Dacre M."/>
            <person name="DeBarry J."/>
            <person name="Dreyer I."/>
            <person name="Elias M."/>
            <person name="Engstrom E.M."/>
            <person name="Estelle M."/>
            <person name="Feng L."/>
            <person name="Finet C."/>
            <person name="Floyd S.K."/>
            <person name="Frommer W.B."/>
            <person name="Fujita T."/>
            <person name="Gramzow L."/>
            <person name="Gutensohn M."/>
            <person name="Harholt J."/>
            <person name="Hattori M."/>
            <person name="Heyl A."/>
            <person name="Hirai T."/>
            <person name="Hiwatashi Y."/>
            <person name="Ishikawa M."/>
            <person name="Iwata M."/>
            <person name="Karol K.G."/>
            <person name="Koehler B."/>
            <person name="Kolukisaoglu U."/>
            <person name="Kubo M."/>
            <person name="Kurata T."/>
            <person name="Lalonde S."/>
            <person name="Li K."/>
            <person name="Li Y."/>
            <person name="Litt A."/>
            <person name="Lyons E."/>
            <person name="Manning G."/>
            <person name="Maruyama T."/>
            <person name="Michael T.P."/>
            <person name="Mikami K."/>
            <person name="Miyazaki S."/>
            <person name="Morinaga S."/>
            <person name="Murata T."/>
            <person name="Mueller-Roeber B."/>
            <person name="Nelson D.R."/>
            <person name="Obara M."/>
            <person name="Oguri Y."/>
            <person name="Olmstead R.G."/>
            <person name="Onodera N."/>
            <person name="Petersen B.L."/>
            <person name="Pils B."/>
            <person name="Prigge M."/>
            <person name="Rensing S.A."/>
            <person name="Riano-Pachon D.M."/>
            <person name="Roberts A.W."/>
            <person name="Sato Y."/>
            <person name="Scheller H.V."/>
            <person name="Schulz B."/>
            <person name="Schulz C."/>
            <person name="Shakirov E.V."/>
            <person name="Shibagaki N."/>
            <person name="Shinohara N."/>
            <person name="Shippen D.E."/>
            <person name="Soerensen I."/>
            <person name="Sotooka R."/>
            <person name="Sugimoto N."/>
            <person name="Sugita M."/>
            <person name="Sumikawa N."/>
            <person name="Tanurdzic M."/>
            <person name="Theissen G."/>
            <person name="Ulvskov P."/>
            <person name="Wakazuki S."/>
            <person name="Weng J.K."/>
            <person name="Willats W.W."/>
            <person name="Wipf D."/>
            <person name="Wolf P.G."/>
            <person name="Yang L."/>
            <person name="Zimmer A.D."/>
            <person name="Zhu Q."/>
            <person name="Mitros T."/>
            <person name="Hellsten U."/>
            <person name="Loque D."/>
            <person name="Otillar R."/>
            <person name="Salamov A."/>
            <person name="Schmutz J."/>
            <person name="Shapiro H."/>
            <person name="Lindquist E."/>
            <person name="Lucas S."/>
            <person name="Rokhsar D."/>
            <person name="Grigoriev I.V."/>
        </authorList>
    </citation>
    <scope>NUCLEOTIDE SEQUENCE [LARGE SCALE GENOMIC DNA]</scope>
</reference>